<evidence type="ECO:0008006" key="3">
    <source>
        <dbReference type="Google" id="ProtNLM"/>
    </source>
</evidence>
<dbReference type="InterPro" id="IPR018724">
    <property type="entry name" value="2OG-Fe_dioxygenase"/>
</dbReference>
<organism evidence="1 2">
    <name type="scientific">Yoonia maricola</name>
    <dbReference type="NCBI Taxonomy" id="420999"/>
    <lineage>
        <taxon>Bacteria</taxon>
        <taxon>Pseudomonadati</taxon>
        <taxon>Pseudomonadota</taxon>
        <taxon>Alphaproteobacteria</taxon>
        <taxon>Rhodobacterales</taxon>
        <taxon>Paracoccaceae</taxon>
        <taxon>Yoonia</taxon>
    </lineage>
</organism>
<dbReference type="Pfam" id="PF10014">
    <property type="entry name" value="2OG-Fe_Oxy_2"/>
    <property type="match status" value="1"/>
</dbReference>
<dbReference type="RefSeq" id="WP_168769111.1">
    <property type="nucleotide sequence ID" value="NZ_PGTY01000001.1"/>
</dbReference>
<dbReference type="Proteomes" id="UP000228531">
    <property type="component" value="Unassembled WGS sequence"/>
</dbReference>
<gene>
    <name evidence="1" type="ORF">BC777_1770</name>
</gene>
<evidence type="ECO:0000313" key="1">
    <source>
        <dbReference type="EMBL" id="PJI92905.1"/>
    </source>
</evidence>
<dbReference type="GO" id="GO:0051213">
    <property type="term" value="F:dioxygenase activity"/>
    <property type="evidence" value="ECO:0007669"/>
    <property type="project" value="InterPro"/>
</dbReference>
<evidence type="ECO:0000313" key="2">
    <source>
        <dbReference type="Proteomes" id="UP000228531"/>
    </source>
</evidence>
<protein>
    <recommendedName>
        <fullName evidence="3">2OG-Fe dioxygenase family protein</fullName>
    </recommendedName>
</protein>
<dbReference type="AlphaFoldDB" id="A0A2M8WPP5"/>
<keyword evidence="2" id="KW-1185">Reference proteome</keyword>
<sequence length="236" mass="26618">MTSAQAIAQKHFVHIPALADTLAVTTDELRGFSAFWNDLVRDEKYREFTNRRRRLLRYSRSCDGVLTPRKDMTILPKVKRPIAGSHKPNHVSAAPASFAGHPLTKRLLAFDLQMIPQSAQPAEIDIHLFRVIADHQQCSPTTSGIHKDGADWVFMHFIKSDGCEPVPSRLFADAAGKEKVFEAVLSQFCETLVVDDMHLYHEAGPVQAKQTCHAAYRDMLVVTVHTQRHRPKENLT</sequence>
<dbReference type="EMBL" id="PGTY01000001">
    <property type="protein sequence ID" value="PJI92905.1"/>
    <property type="molecule type" value="Genomic_DNA"/>
</dbReference>
<dbReference type="Gene3D" id="2.60.120.620">
    <property type="entry name" value="q2cbj1_9rhob like domain"/>
    <property type="match status" value="1"/>
</dbReference>
<reference evidence="1 2" key="1">
    <citation type="submission" date="2017-11" db="EMBL/GenBank/DDBJ databases">
        <title>Genomic Encyclopedia of Archaeal and Bacterial Type Strains, Phase II (KMG-II): From Individual Species to Whole Genera.</title>
        <authorList>
            <person name="Goeker M."/>
        </authorList>
    </citation>
    <scope>NUCLEOTIDE SEQUENCE [LARGE SCALE GENOMIC DNA]</scope>
    <source>
        <strain evidence="1 2">DSM 29128</strain>
    </source>
</reference>
<name>A0A2M8WPP5_9RHOB</name>
<comment type="caution">
    <text evidence="1">The sequence shown here is derived from an EMBL/GenBank/DDBJ whole genome shotgun (WGS) entry which is preliminary data.</text>
</comment>
<accession>A0A2M8WPP5</accession>
<proteinExistence type="predicted"/>